<dbReference type="EMBL" id="VICG01000016">
    <property type="protein sequence ID" value="KAA8563858.1"/>
    <property type="molecule type" value="Genomic_DNA"/>
</dbReference>
<sequence>MSEHQESIDDAEYALHLELLQGTADGNRDNQATTPIFTAALRDQIRQYGLIAGQSDILANRKESQDPRLFYNIAAPFSTFICGSQGSGKSHTLSCFLENCLAKSYVSHVENPLSALLFHYDGLIGDQYVASIDHIILLDLSPPR</sequence>
<proteinExistence type="predicted"/>
<name>A0A5M9J415_MONFR</name>
<accession>A0A5M9J415</accession>
<reference evidence="1 2" key="1">
    <citation type="submission" date="2019-06" db="EMBL/GenBank/DDBJ databases">
        <title>Genome Sequence of the Brown Rot Fungal Pathogen Monilinia fructicola.</title>
        <authorList>
            <person name="De Miccolis Angelini R.M."/>
            <person name="Landi L."/>
            <person name="Abate D."/>
            <person name="Pollastro S."/>
            <person name="Romanazzi G."/>
            <person name="Faretra F."/>
        </authorList>
    </citation>
    <scope>NUCLEOTIDE SEQUENCE [LARGE SCALE GENOMIC DNA]</scope>
    <source>
        <strain evidence="1 2">Mfrc123</strain>
    </source>
</reference>
<keyword evidence="2" id="KW-1185">Reference proteome</keyword>
<gene>
    <name evidence="1" type="ORF">EYC84_011873</name>
</gene>
<dbReference type="Proteomes" id="UP000322873">
    <property type="component" value="Unassembled WGS sequence"/>
</dbReference>
<comment type="caution">
    <text evidence="1">The sequence shown here is derived from an EMBL/GenBank/DDBJ whole genome shotgun (WGS) entry which is preliminary data.</text>
</comment>
<dbReference type="VEuPathDB" id="FungiDB:MFRU_036g00450"/>
<evidence type="ECO:0000313" key="1">
    <source>
        <dbReference type="EMBL" id="KAA8563858.1"/>
    </source>
</evidence>
<protein>
    <submittedName>
        <fullName evidence="1">Uncharacterized protein</fullName>
    </submittedName>
</protein>
<organism evidence="1 2">
    <name type="scientific">Monilinia fructicola</name>
    <name type="common">Brown rot fungus</name>
    <name type="synonym">Ciboria fructicola</name>
    <dbReference type="NCBI Taxonomy" id="38448"/>
    <lineage>
        <taxon>Eukaryota</taxon>
        <taxon>Fungi</taxon>
        <taxon>Dikarya</taxon>
        <taxon>Ascomycota</taxon>
        <taxon>Pezizomycotina</taxon>
        <taxon>Leotiomycetes</taxon>
        <taxon>Helotiales</taxon>
        <taxon>Sclerotiniaceae</taxon>
        <taxon>Monilinia</taxon>
    </lineage>
</organism>
<evidence type="ECO:0000313" key="2">
    <source>
        <dbReference type="Proteomes" id="UP000322873"/>
    </source>
</evidence>
<dbReference type="AlphaFoldDB" id="A0A5M9J415"/>